<name>A0A8S5SV50_9CAUD</name>
<accession>A0A8S5SV50</accession>
<reference evidence="1" key="1">
    <citation type="journal article" date="2021" name="Proc. Natl. Acad. Sci. U.S.A.">
        <title>A Catalog of Tens of Thousands of Viruses from Human Metagenomes Reveals Hidden Associations with Chronic Diseases.</title>
        <authorList>
            <person name="Tisza M.J."/>
            <person name="Buck C.B."/>
        </authorList>
    </citation>
    <scope>NUCLEOTIDE SEQUENCE</scope>
    <source>
        <strain evidence="1">CtHOG1</strain>
    </source>
</reference>
<organism evidence="1">
    <name type="scientific">Siphoviridae sp. ctHOG1</name>
    <dbReference type="NCBI Taxonomy" id="2827829"/>
    <lineage>
        <taxon>Viruses</taxon>
        <taxon>Duplodnaviria</taxon>
        <taxon>Heunggongvirae</taxon>
        <taxon>Uroviricota</taxon>
        <taxon>Caudoviricetes</taxon>
    </lineage>
</organism>
<protein>
    <submittedName>
        <fullName evidence="1">Uncharacterized protein</fullName>
    </submittedName>
</protein>
<evidence type="ECO:0000313" key="1">
    <source>
        <dbReference type="EMBL" id="DAF54932.1"/>
    </source>
</evidence>
<sequence length="373" mass="41606">MAIQVLQQPPQIAFAGDPIVVKAKTTLSGKTFLRIKITVNATAFAGSEEFPYSESYSFEVGSDGIAVFNIGETIKTTLSRKMTFDVNGTQTLSQMIYAARYTITYKESYIDGMVEIEEGETTSEQYNAIPGRLTEFERLTTSNVDTTEILGEGRILSRKPEGDIVPLGWILCIPAVSTRSDTITYSVVQGEESKEYSEYTRGALVPDSLQIITSSLKEGELTVNTGFETGKKRYAVKTNPLMRHFIFLNGFGLMESVVAFTRDALEYDIQSELYTLPADISYRATTRTASYAQAPSGTFSMSSGFVNREWAEWWLTEFVVTRKAWMYDNGTYIPVTIIPEETNELYDRAKPGMLSVNFSVRYGFSGSTLNSFV</sequence>
<dbReference type="EMBL" id="BK032683">
    <property type="protein sequence ID" value="DAF54932.1"/>
    <property type="molecule type" value="Genomic_DNA"/>
</dbReference>
<proteinExistence type="predicted"/>